<keyword evidence="6" id="KW-1185">Reference proteome</keyword>
<proteinExistence type="inferred from homology"/>
<dbReference type="OrthoDB" id="37886at2759"/>
<dbReference type="GO" id="GO:0001786">
    <property type="term" value="F:phosphatidylserine binding"/>
    <property type="evidence" value="ECO:0007669"/>
    <property type="project" value="TreeGrafter"/>
</dbReference>
<dbReference type="Pfam" id="PF00191">
    <property type="entry name" value="Annexin"/>
    <property type="match status" value="3"/>
</dbReference>
<evidence type="ECO:0000256" key="4">
    <source>
        <dbReference type="SAM" id="MobiDB-lite"/>
    </source>
</evidence>
<reference evidence="5 6" key="1">
    <citation type="journal article" date="2018" name="PLoS Pathog.">
        <title>Evolution of structural diversity of trichothecenes, a family of toxins produced by plant pathogenic and entomopathogenic fungi.</title>
        <authorList>
            <person name="Proctor R.H."/>
            <person name="McCormick S.P."/>
            <person name="Kim H.S."/>
            <person name="Cardoza R.E."/>
            <person name="Stanley A.M."/>
            <person name="Lindo L."/>
            <person name="Kelly A."/>
            <person name="Brown D.W."/>
            <person name="Lee T."/>
            <person name="Vaughan M.M."/>
            <person name="Alexander N.J."/>
            <person name="Busman M."/>
            <person name="Gutierrez S."/>
        </authorList>
    </citation>
    <scope>NUCLEOTIDE SEQUENCE [LARGE SCALE GENOMIC DNA]</scope>
    <source>
        <strain evidence="5 6">IBT 40837</strain>
    </source>
</reference>
<comment type="similarity">
    <text evidence="1">Belongs to the annexin family.</text>
</comment>
<dbReference type="GO" id="GO:0005634">
    <property type="term" value="C:nucleus"/>
    <property type="evidence" value="ECO:0007669"/>
    <property type="project" value="TreeGrafter"/>
</dbReference>
<feature type="compositionally biased region" description="Low complexity" evidence="4">
    <location>
        <begin position="7"/>
        <end position="25"/>
    </location>
</feature>
<gene>
    <name evidence="5" type="ORF">TARUN_9369</name>
</gene>
<protein>
    <submittedName>
        <fullName evidence="5">Annexin</fullName>
    </submittedName>
</protein>
<feature type="compositionally biased region" description="Low complexity" evidence="4">
    <location>
        <begin position="75"/>
        <end position="143"/>
    </location>
</feature>
<dbReference type="GO" id="GO:0005544">
    <property type="term" value="F:calcium-dependent phospholipid binding"/>
    <property type="evidence" value="ECO:0007669"/>
    <property type="project" value="InterPro"/>
</dbReference>
<feature type="compositionally biased region" description="Low complexity" evidence="4">
    <location>
        <begin position="37"/>
        <end position="47"/>
    </location>
</feature>
<accession>A0A395NA29</accession>
<keyword evidence="2" id="KW-0677">Repeat</keyword>
<feature type="region of interest" description="Disordered" evidence="4">
    <location>
        <begin position="1"/>
        <end position="150"/>
    </location>
</feature>
<dbReference type="AlphaFoldDB" id="A0A395NA29"/>
<dbReference type="SMART" id="SM00335">
    <property type="entry name" value="ANX"/>
    <property type="match status" value="3"/>
</dbReference>
<feature type="compositionally biased region" description="Pro residues" evidence="4">
    <location>
        <begin position="26"/>
        <end position="36"/>
    </location>
</feature>
<keyword evidence="3" id="KW-0041">Annexin</keyword>
<dbReference type="Proteomes" id="UP000266272">
    <property type="component" value="Unassembled WGS sequence"/>
</dbReference>
<dbReference type="InterPro" id="IPR037104">
    <property type="entry name" value="Annexin_sf"/>
</dbReference>
<dbReference type="GO" id="GO:0005737">
    <property type="term" value="C:cytoplasm"/>
    <property type="evidence" value="ECO:0007669"/>
    <property type="project" value="TreeGrafter"/>
</dbReference>
<dbReference type="GO" id="GO:0005509">
    <property type="term" value="F:calcium ion binding"/>
    <property type="evidence" value="ECO:0007669"/>
    <property type="project" value="InterPro"/>
</dbReference>
<dbReference type="PANTHER" id="PTHR10502:SF102">
    <property type="entry name" value="ANNEXIN B11"/>
    <property type="match status" value="1"/>
</dbReference>
<dbReference type="EMBL" id="PXOA01000754">
    <property type="protein sequence ID" value="RFU72879.1"/>
    <property type="molecule type" value="Genomic_DNA"/>
</dbReference>
<dbReference type="GO" id="GO:0012506">
    <property type="term" value="C:vesicle membrane"/>
    <property type="evidence" value="ECO:0007669"/>
    <property type="project" value="TreeGrafter"/>
</dbReference>
<dbReference type="PANTHER" id="PTHR10502">
    <property type="entry name" value="ANNEXIN"/>
    <property type="match status" value="1"/>
</dbReference>
<evidence type="ECO:0000256" key="1">
    <source>
        <dbReference type="ARBA" id="ARBA00007831"/>
    </source>
</evidence>
<name>A0A395NA29_TRIAR</name>
<dbReference type="FunFam" id="1.10.220.10:FF:000005">
    <property type="entry name" value="Annexin"/>
    <property type="match status" value="1"/>
</dbReference>
<feature type="compositionally biased region" description="Pro residues" evidence="4">
    <location>
        <begin position="64"/>
        <end position="74"/>
    </location>
</feature>
<dbReference type="Gene3D" id="1.10.220.10">
    <property type="entry name" value="Annexin"/>
    <property type="match status" value="3"/>
</dbReference>
<dbReference type="PROSITE" id="PS51897">
    <property type="entry name" value="ANNEXIN_2"/>
    <property type="match status" value="3"/>
</dbReference>
<comment type="caution">
    <text evidence="5">The sequence shown here is derived from an EMBL/GenBank/DDBJ whole genome shotgun (WGS) entry which is preliminary data.</text>
</comment>
<dbReference type="SUPFAM" id="SSF47874">
    <property type="entry name" value="Annexin"/>
    <property type="match status" value="1"/>
</dbReference>
<dbReference type="PRINTS" id="PR00196">
    <property type="entry name" value="ANNEXIN"/>
</dbReference>
<evidence type="ECO:0000313" key="6">
    <source>
        <dbReference type="Proteomes" id="UP000266272"/>
    </source>
</evidence>
<dbReference type="GO" id="GO:0005886">
    <property type="term" value="C:plasma membrane"/>
    <property type="evidence" value="ECO:0007669"/>
    <property type="project" value="TreeGrafter"/>
</dbReference>
<sequence length="477" mass="52648">MNVHHTPYGQPSPYGGQPSQYYPQGGPAPAPAPPAGQPGYYGYGPAPTGAPPGAPYQGQLPYHGGPPPHSPNPPGQQQYPGQPAPGYVGQPAPYGQHYAHQQQQYPPQPYGGVAPPSQQQWQQQQQPQPGYAPVPGQQQPYGYNVPPTPASPGYDTAQKLSFQRIDTAADVEVLRKAMKGMGCDERALIRVFANRKYQHPWALQQLRNDYDARFMRELEKDIKGETRGNFEDALVALIRGPLDHDVYTLDKALDRAGTDEEALMDVLLCRSNADIRAIAAEYRHTKGRDLLAVIKDDVDDTLFRLYSMVLSATRAEDAAPAIPADIDHKITELQRATEGTIGANAIAVAQIFTSANTAQLRAMSDAYQQKYHRSLQDVIEREFRGDMEDALLRMLTSATADGGKTDADGLRAPLLKTVTKDRTFIYRALRLYWGDGRRLQAAQVAHQRFYRNTLAKQLKELLSGDYESLMVALIGEK</sequence>
<dbReference type="InterPro" id="IPR001464">
    <property type="entry name" value="Annexin"/>
</dbReference>
<dbReference type="STRING" id="490622.A0A395NA29"/>
<evidence type="ECO:0000256" key="2">
    <source>
        <dbReference type="ARBA" id="ARBA00022737"/>
    </source>
</evidence>
<dbReference type="InterPro" id="IPR018502">
    <property type="entry name" value="Annexin_repeat"/>
</dbReference>
<organism evidence="5 6">
    <name type="scientific">Trichoderma arundinaceum</name>
    <dbReference type="NCBI Taxonomy" id="490622"/>
    <lineage>
        <taxon>Eukaryota</taxon>
        <taxon>Fungi</taxon>
        <taxon>Dikarya</taxon>
        <taxon>Ascomycota</taxon>
        <taxon>Pezizomycotina</taxon>
        <taxon>Sordariomycetes</taxon>
        <taxon>Hypocreomycetidae</taxon>
        <taxon>Hypocreales</taxon>
        <taxon>Hypocreaceae</taxon>
        <taxon>Trichoderma</taxon>
    </lineage>
</organism>
<evidence type="ECO:0000256" key="3">
    <source>
        <dbReference type="ARBA" id="ARBA00023216"/>
    </source>
</evidence>
<evidence type="ECO:0000313" key="5">
    <source>
        <dbReference type="EMBL" id="RFU72879.1"/>
    </source>
</evidence>